<dbReference type="EMBL" id="VDFN01000001">
    <property type="protein sequence ID" value="MQS44519.1"/>
    <property type="molecule type" value="Genomic_DNA"/>
</dbReference>
<sequence>MGTFDLSEQNIEDIYNNKIRSLLIRDDSDHVVMINSFSQFPNETFGPDQTYTQQIDGIISYMYQDLITVKDIKFESLQGKEAENLERFHTLITYNWPAENPLMKESYDAKTHESKLENTFMDKMISEIHGHSES</sequence>
<evidence type="ECO:0000313" key="1">
    <source>
        <dbReference type="EMBL" id="MQS44519.1"/>
    </source>
</evidence>
<gene>
    <name evidence="1" type="ORF">FHL03_03345</name>
</gene>
<keyword evidence="2" id="KW-1185">Reference proteome</keyword>
<reference evidence="1 2" key="1">
    <citation type="journal article" date="2019" name="Syst. Appl. Microbiol.">
        <title>Polyphasic characterization of two novel Lactobacillus spp. isolated from blown salami packages: Description of Lactobacillus halodurans sp. nov. and Lactobacillus salsicarnum sp. nov.</title>
        <authorList>
            <person name="Schuster J.A."/>
            <person name="Klingl A."/>
            <person name="Vogel R.F."/>
            <person name="Ehrmann M.A."/>
        </authorList>
    </citation>
    <scope>NUCLEOTIDE SEQUENCE [LARGE SCALE GENOMIC DNA]</scope>
    <source>
        <strain evidence="1 2">TMW 1.2098</strain>
    </source>
</reference>
<name>A0ABW9P5Q0_9LACO</name>
<dbReference type="RefSeq" id="WP_125703336.1">
    <property type="nucleotide sequence ID" value="NZ_JBHTOO010000003.1"/>
</dbReference>
<evidence type="ECO:0000313" key="2">
    <source>
        <dbReference type="Proteomes" id="UP000436655"/>
    </source>
</evidence>
<accession>A0ABW9P5Q0</accession>
<proteinExistence type="predicted"/>
<dbReference type="Proteomes" id="UP000436655">
    <property type="component" value="Unassembled WGS sequence"/>
</dbReference>
<organism evidence="1 2">
    <name type="scientific">Companilactobacillus mishanensis</name>
    <dbReference type="NCBI Taxonomy" id="2486008"/>
    <lineage>
        <taxon>Bacteria</taxon>
        <taxon>Bacillati</taxon>
        <taxon>Bacillota</taxon>
        <taxon>Bacilli</taxon>
        <taxon>Lactobacillales</taxon>
        <taxon>Lactobacillaceae</taxon>
        <taxon>Companilactobacillus</taxon>
    </lineage>
</organism>
<comment type="caution">
    <text evidence="1">The sequence shown here is derived from an EMBL/GenBank/DDBJ whole genome shotgun (WGS) entry which is preliminary data.</text>
</comment>
<protein>
    <submittedName>
        <fullName evidence="1">Uncharacterized protein</fullName>
    </submittedName>
</protein>